<dbReference type="RefSeq" id="WP_344357444.1">
    <property type="nucleotide sequence ID" value="NZ_BAAASR010000006.1"/>
</dbReference>
<gene>
    <name evidence="1" type="ORF">GCM10010393_12680</name>
</gene>
<dbReference type="EMBL" id="BAAASR010000006">
    <property type="protein sequence ID" value="GAA2483354.1"/>
    <property type="molecule type" value="Genomic_DNA"/>
</dbReference>
<organism evidence="1 2">
    <name type="scientific">Streptomyces gobitricini</name>
    <dbReference type="NCBI Taxonomy" id="68211"/>
    <lineage>
        <taxon>Bacteria</taxon>
        <taxon>Bacillati</taxon>
        <taxon>Actinomycetota</taxon>
        <taxon>Actinomycetes</taxon>
        <taxon>Kitasatosporales</taxon>
        <taxon>Streptomycetaceae</taxon>
        <taxon>Streptomyces</taxon>
    </lineage>
</organism>
<evidence type="ECO:0008006" key="3">
    <source>
        <dbReference type="Google" id="ProtNLM"/>
    </source>
</evidence>
<accession>A0ABN3LFK9</accession>
<keyword evidence="2" id="KW-1185">Reference proteome</keyword>
<proteinExistence type="predicted"/>
<dbReference type="SUPFAM" id="SSF46785">
    <property type="entry name" value="Winged helix' DNA-binding domain"/>
    <property type="match status" value="1"/>
</dbReference>
<dbReference type="Gene3D" id="1.10.10.10">
    <property type="entry name" value="Winged helix-like DNA-binding domain superfamily/Winged helix DNA-binding domain"/>
    <property type="match status" value="1"/>
</dbReference>
<dbReference type="InterPro" id="IPR036390">
    <property type="entry name" value="WH_DNA-bd_sf"/>
</dbReference>
<dbReference type="Proteomes" id="UP001499942">
    <property type="component" value="Unassembled WGS sequence"/>
</dbReference>
<comment type="caution">
    <text evidence="1">The sequence shown here is derived from an EMBL/GenBank/DDBJ whole genome shotgun (WGS) entry which is preliminary data.</text>
</comment>
<reference evidence="2" key="1">
    <citation type="journal article" date="2019" name="Int. J. Syst. Evol. Microbiol.">
        <title>The Global Catalogue of Microorganisms (GCM) 10K type strain sequencing project: providing services to taxonomists for standard genome sequencing and annotation.</title>
        <authorList>
            <consortium name="The Broad Institute Genomics Platform"/>
            <consortium name="The Broad Institute Genome Sequencing Center for Infectious Disease"/>
            <person name="Wu L."/>
            <person name="Ma J."/>
        </authorList>
    </citation>
    <scope>NUCLEOTIDE SEQUENCE [LARGE SCALE GENOMIC DNA]</scope>
    <source>
        <strain evidence="2">JCM 5062</strain>
    </source>
</reference>
<protein>
    <recommendedName>
        <fullName evidence="3">MarR family transcriptional regulator</fullName>
    </recommendedName>
</protein>
<name>A0ABN3LFK9_9ACTN</name>
<evidence type="ECO:0000313" key="2">
    <source>
        <dbReference type="Proteomes" id="UP001499942"/>
    </source>
</evidence>
<evidence type="ECO:0000313" key="1">
    <source>
        <dbReference type="EMBL" id="GAA2483354.1"/>
    </source>
</evidence>
<dbReference type="InterPro" id="IPR036388">
    <property type="entry name" value="WH-like_DNA-bd_sf"/>
</dbReference>
<sequence length="161" mass="17590">MTTTPTVPAPADPAATDADLASQPIGYWSGVVHKAVIKHIRDAMARVDVTQPMWWALNRVDVGDHVTREVIAAGLADVADTPYDASRAVDHLLHRGWVRAGEDERLHLTDEGRAAKARIREMLAGVRARIHDGITDNEYVAALKVLRRMTDNVTAAADRPS</sequence>